<evidence type="ECO:0000313" key="1">
    <source>
        <dbReference type="EMBL" id="KAK6727516.1"/>
    </source>
</evidence>
<comment type="caution">
    <text evidence="1">The sequence shown here is derived from an EMBL/GenBank/DDBJ whole genome shotgun (WGS) entry which is preliminary data.</text>
</comment>
<sequence>MILPIDYGIVTNEAVSKYGSQGDPFLFSNLKVLSLQLKFIFGLLTVIRNASSVLRAMISDSNDSRVTSTSPRSFDELICGLLRAA</sequence>
<dbReference type="Proteomes" id="UP001303046">
    <property type="component" value="Unassembled WGS sequence"/>
</dbReference>
<accession>A0ABR1BNY6</accession>
<proteinExistence type="predicted"/>
<evidence type="ECO:0000313" key="2">
    <source>
        <dbReference type="Proteomes" id="UP001303046"/>
    </source>
</evidence>
<keyword evidence="2" id="KW-1185">Reference proteome</keyword>
<dbReference type="EMBL" id="JAVFWL010000001">
    <property type="protein sequence ID" value="KAK6727516.1"/>
    <property type="molecule type" value="Genomic_DNA"/>
</dbReference>
<name>A0ABR1BNY6_NECAM</name>
<gene>
    <name evidence="1" type="primary">Necator_chrI.g1415</name>
    <name evidence="1" type="ORF">RB195_005289</name>
</gene>
<organism evidence="1 2">
    <name type="scientific">Necator americanus</name>
    <name type="common">Human hookworm</name>
    <dbReference type="NCBI Taxonomy" id="51031"/>
    <lineage>
        <taxon>Eukaryota</taxon>
        <taxon>Metazoa</taxon>
        <taxon>Ecdysozoa</taxon>
        <taxon>Nematoda</taxon>
        <taxon>Chromadorea</taxon>
        <taxon>Rhabditida</taxon>
        <taxon>Rhabditina</taxon>
        <taxon>Rhabditomorpha</taxon>
        <taxon>Strongyloidea</taxon>
        <taxon>Ancylostomatidae</taxon>
        <taxon>Bunostominae</taxon>
        <taxon>Necator</taxon>
    </lineage>
</organism>
<reference evidence="1 2" key="1">
    <citation type="submission" date="2023-08" db="EMBL/GenBank/DDBJ databases">
        <title>A Necator americanus chromosomal reference genome.</title>
        <authorList>
            <person name="Ilik V."/>
            <person name="Petrzelkova K.J."/>
            <person name="Pardy F."/>
            <person name="Fuh T."/>
            <person name="Niatou-Singa F.S."/>
            <person name="Gouil Q."/>
            <person name="Baker L."/>
            <person name="Ritchie M.E."/>
            <person name="Jex A.R."/>
            <person name="Gazzola D."/>
            <person name="Li H."/>
            <person name="Toshio Fujiwara R."/>
            <person name="Zhan B."/>
            <person name="Aroian R.V."/>
            <person name="Pafco B."/>
            <person name="Schwarz E.M."/>
        </authorList>
    </citation>
    <scope>NUCLEOTIDE SEQUENCE [LARGE SCALE GENOMIC DNA]</scope>
    <source>
        <strain evidence="1 2">Aroian</strain>
        <tissue evidence="1">Whole animal</tissue>
    </source>
</reference>
<protein>
    <submittedName>
        <fullName evidence="1">Uncharacterized protein</fullName>
    </submittedName>
</protein>